<dbReference type="EMBL" id="JASPKY010000109">
    <property type="protein sequence ID" value="KAK9736734.1"/>
    <property type="molecule type" value="Genomic_DNA"/>
</dbReference>
<evidence type="ECO:0000313" key="2">
    <source>
        <dbReference type="Proteomes" id="UP001458880"/>
    </source>
</evidence>
<accession>A0AAW1LRV7</accession>
<name>A0AAW1LRV7_POPJA</name>
<dbReference type="PANTHER" id="PTHR33198:SF19">
    <property type="entry name" value="CCHC-TYPE DOMAIN-CONTAINING PROTEIN"/>
    <property type="match status" value="1"/>
</dbReference>
<evidence type="ECO:0000313" key="1">
    <source>
        <dbReference type="EMBL" id="KAK9736734.1"/>
    </source>
</evidence>
<protein>
    <recommendedName>
        <fullName evidence="3">Retrotransposon gag domain-containing protein</fullName>
    </recommendedName>
</protein>
<gene>
    <name evidence="1" type="ORF">QE152_g11290</name>
</gene>
<proteinExistence type="predicted"/>
<sequence>MEFMRDKMPKGIVAMRQDGNLYENWLFFKQRFLNYLKATDIINKSESVQCAQLLHLIGEEGFRIFNTFKFTKAEEDKLQPLLEKFEKHFKPRSNVSNERYKFFTRKQLPGEDVSQFITDLQNKAKQCQFGTLEDSLIKMNITCGVRDEKIRQRLLEDDEIELDEAIKICHAVETSQKQSQMMTSRTMRSSWTKQ</sequence>
<evidence type="ECO:0008006" key="3">
    <source>
        <dbReference type="Google" id="ProtNLM"/>
    </source>
</evidence>
<dbReference type="AlphaFoldDB" id="A0AAW1LRV7"/>
<comment type="caution">
    <text evidence="1">The sequence shown here is derived from an EMBL/GenBank/DDBJ whole genome shotgun (WGS) entry which is preliminary data.</text>
</comment>
<dbReference type="PANTHER" id="PTHR33198">
    <property type="entry name" value="ANK_REP_REGION DOMAIN-CONTAINING PROTEIN-RELATED"/>
    <property type="match status" value="1"/>
</dbReference>
<reference evidence="1 2" key="1">
    <citation type="journal article" date="2024" name="BMC Genomics">
        <title>De novo assembly and annotation of Popillia japonica's genome with initial clues to its potential as an invasive pest.</title>
        <authorList>
            <person name="Cucini C."/>
            <person name="Boschi S."/>
            <person name="Funari R."/>
            <person name="Cardaioli E."/>
            <person name="Iannotti N."/>
            <person name="Marturano G."/>
            <person name="Paoli F."/>
            <person name="Bruttini M."/>
            <person name="Carapelli A."/>
            <person name="Frati F."/>
            <person name="Nardi F."/>
        </authorList>
    </citation>
    <scope>NUCLEOTIDE SEQUENCE [LARGE SCALE GENOMIC DNA]</scope>
    <source>
        <strain evidence="1">DMR45628</strain>
    </source>
</reference>
<organism evidence="1 2">
    <name type="scientific">Popillia japonica</name>
    <name type="common">Japanese beetle</name>
    <dbReference type="NCBI Taxonomy" id="7064"/>
    <lineage>
        <taxon>Eukaryota</taxon>
        <taxon>Metazoa</taxon>
        <taxon>Ecdysozoa</taxon>
        <taxon>Arthropoda</taxon>
        <taxon>Hexapoda</taxon>
        <taxon>Insecta</taxon>
        <taxon>Pterygota</taxon>
        <taxon>Neoptera</taxon>
        <taxon>Endopterygota</taxon>
        <taxon>Coleoptera</taxon>
        <taxon>Polyphaga</taxon>
        <taxon>Scarabaeiformia</taxon>
        <taxon>Scarabaeidae</taxon>
        <taxon>Rutelinae</taxon>
        <taxon>Popillia</taxon>
    </lineage>
</organism>
<dbReference type="Proteomes" id="UP001458880">
    <property type="component" value="Unassembled WGS sequence"/>
</dbReference>
<keyword evidence="2" id="KW-1185">Reference proteome</keyword>